<accession>A5FY74</accession>
<evidence type="ECO:0000256" key="1">
    <source>
        <dbReference type="ARBA" id="ARBA00004141"/>
    </source>
</evidence>
<dbReference type="PANTHER" id="PTHR30249">
    <property type="entry name" value="PUTATIVE SEROTONIN TRANSPORTER"/>
    <property type="match status" value="1"/>
</dbReference>
<keyword evidence="2 5" id="KW-0812">Transmembrane</keyword>
<organism evidence="6 7">
    <name type="scientific">Acidiphilium cryptum (strain JF-5)</name>
    <dbReference type="NCBI Taxonomy" id="349163"/>
    <lineage>
        <taxon>Bacteria</taxon>
        <taxon>Pseudomonadati</taxon>
        <taxon>Pseudomonadota</taxon>
        <taxon>Alphaproteobacteria</taxon>
        <taxon>Acetobacterales</taxon>
        <taxon>Acidocellaceae</taxon>
        <taxon>Acidiphilium</taxon>
    </lineage>
</organism>
<keyword evidence="7" id="KW-1185">Reference proteome</keyword>
<feature type="transmembrane region" description="Helical" evidence="5">
    <location>
        <begin position="41"/>
        <end position="61"/>
    </location>
</feature>
<keyword evidence="4 5" id="KW-0472">Membrane</keyword>
<keyword evidence="3 5" id="KW-1133">Transmembrane helix</keyword>
<dbReference type="Pfam" id="PF04172">
    <property type="entry name" value="LrgB"/>
    <property type="match status" value="1"/>
</dbReference>
<feature type="transmembrane region" description="Helical" evidence="5">
    <location>
        <begin position="149"/>
        <end position="171"/>
    </location>
</feature>
<proteinExistence type="predicted"/>
<feature type="transmembrane region" description="Helical" evidence="5">
    <location>
        <begin position="183"/>
        <end position="201"/>
    </location>
</feature>
<comment type="subcellular location">
    <subcellularLocation>
        <location evidence="1">Membrane</location>
        <topology evidence="1">Multi-pass membrane protein</topology>
    </subcellularLocation>
</comment>
<dbReference type="AlphaFoldDB" id="A5FY74"/>
<evidence type="ECO:0000256" key="5">
    <source>
        <dbReference type="SAM" id="Phobius"/>
    </source>
</evidence>
<dbReference type="Proteomes" id="UP000000245">
    <property type="component" value="Chromosome"/>
</dbReference>
<evidence type="ECO:0000256" key="2">
    <source>
        <dbReference type="ARBA" id="ARBA00022692"/>
    </source>
</evidence>
<name>A5FY74_ACICJ</name>
<dbReference type="EMBL" id="CP000697">
    <property type="protein sequence ID" value="ABQ30556.1"/>
    <property type="molecule type" value="Genomic_DNA"/>
</dbReference>
<evidence type="ECO:0000256" key="3">
    <source>
        <dbReference type="ARBA" id="ARBA00022989"/>
    </source>
</evidence>
<protein>
    <submittedName>
        <fullName evidence="6">LrgB family protein</fullName>
    </submittedName>
</protein>
<evidence type="ECO:0000313" key="7">
    <source>
        <dbReference type="Proteomes" id="UP000000245"/>
    </source>
</evidence>
<dbReference type="PANTHER" id="PTHR30249:SF0">
    <property type="entry name" value="PLASTIDAL GLYCOLATE_GLYCERATE TRANSLOCATOR 1, CHLOROPLASTIC"/>
    <property type="match status" value="1"/>
</dbReference>
<dbReference type="STRING" id="349163.Acry_1345"/>
<feature type="transmembrane region" description="Helical" evidence="5">
    <location>
        <begin position="207"/>
        <end position="233"/>
    </location>
</feature>
<gene>
    <name evidence="6" type="ordered locus">Acry_1345</name>
</gene>
<evidence type="ECO:0000256" key="4">
    <source>
        <dbReference type="ARBA" id="ARBA00023136"/>
    </source>
</evidence>
<sequence length="234" mass="22377">MSEMWSGALPGIGFAAGTVLAFEAALRLARLVRHPALNPTLVAILLVMAGLVAGHVPYAAYARGAAPVSWLLGPATVALGVPLARNLGAIARDSLAVLVSLAAGALTAAIAGPLVLAACGGSGALGLAMAPKAATTPIAMAVAREIGAAPALAAVFAIAGGVIVAIAARPLLGWLGIEDHRAFGLAAGVAGSGIGAAEAVARDAEAGAYAALGVGLTAVATALVVPALAALGVV</sequence>
<dbReference type="eggNOG" id="COG1346">
    <property type="taxonomic scope" value="Bacteria"/>
</dbReference>
<feature type="transmembrane region" description="Helical" evidence="5">
    <location>
        <begin position="96"/>
        <end position="129"/>
    </location>
</feature>
<dbReference type="HOGENOM" id="CLU_082099_0_1_5"/>
<feature type="transmembrane region" description="Helical" evidence="5">
    <location>
        <begin position="67"/>
        <end position="84"/>
    </location>
</feature>
<dbReference type="RefSeq" id="WP_011942174.1">
    <property type="nucleotide sequence ID" value="NC_009484.1"/>
</dbReference>
<feature type="transmembrane region" description="Helical" evidence="5">
    <location>
        <begin position="12"/>
        <end position="29"/>
    </location>
</feature>
<reference evidence="6 7" key="1">
    <citation type="submission" date="2007-05" db="EMBL/GenBank/DDBJ databases">
        <title>Complete sequence of chromosome of Acidiphilium cryptum JF-5.</title>
        <authorList>
            <consortium name="US DOE Joint Genome Institute"/>
            <person name="Copeland A."/>
            <person name="Lucas S."/>
            <person name="Lapidus A."/>
            <person name="Barry K."/>
            <person name="Detter J.C."/>
            <person name="Glavina del Rio T."/>
            <person name="Hammon N."/>
            <person name="Israni S."/>
            <person name="Dalin E."/>
            <person name="Tice H."/>
            <person name="Pitluck S."/>
            <person name="Sims D."/>
            <person name="Brettin T."/>
            <person name="Bruce D."/>
            <person name="Han C."/>
            <person name="Schmutz J."/>
            <person name="Larimer F."/>
            <person name="Land M."/>
            <person name="Hauser L."/>
            <person name="Kyrpides N."/>
            <person name="Kim E."/>
            <person name="Magnuson T."/>
            <person name="Richardson P."/>
        </authorList>
    </citation>
    <scope>NUCLEOTIDE SEQUENCE [LARGE SCALE GENOMIC DNA]</scope>
    <source>
        <strain evidence="6 7">JF-5</strain>
    </source>
</reference>
<dbReference type="GO" id="GO:0016020">
    <property type="term" value="C:membrane"/>
    <property type="evidence" value="ECO:0007669"/>
    <property type="project" value="UniProtKB-SubCell"/>
</dbReference>
<dbReference type="InterPro" id="IPR007300">
    <property type="entry name" value="CidB/LrgB"/>
</dbReference>
<dbReference type="KEGG" id="acr:Acry_1345"/>
<evidence type="ECO:0000313" key="6">
    <source>
        <dbReference type="EMBL" id="ABQ30556.1"/>
    </source>
</evidence>